<dbReference type="AlphaFoldDB" id="A0A2I2GCX7"/>
<organism evidence="1 2">
    <name type="scientific">Aspergillus steynii IBT 23096</name>
    <dbReference type="NCBI Taxonomy" id="1392250"/>
    <lineage>
        <taxon>Eukaryota</taxon>
        <taxon>Fungi</taxon>
        <taxon>Dikarya</taxon>
        <taxon>Ascomycota</taxon>
        <taxon>Pezizomycotina</taxon>
        <taxon>Eurotiomycetes</taxon>
        <taxon>Eurotiomycetidae</taxon>
        <taxon>Eurotiales</taxon>
        <taxon>Aspergillaceae</taxon>
        <taxon>Aspergillus</taxon>
        <taxon>Aspergillus subgen. Circumdati</taxon>
    </lineage>
</organism>
<protein>
    <submittedName>
        <fullName evidence="1">Uncharacterized protein</fullName>
    </submittedName>
</protein>
<dbReference type="EMBL" id="MSFO01000003">
    <property type="protein sequence ID" value="PLB50734.1"/>
    <property type="molecule type" value="Genomic_DNA"/>
</dbReference>
<gene>
    <name evidence="1" type="ORF">P170DRAFT_152680</name>
</gene>
<dbReference type="VEuPathDB" id="FungiDB:P170DRAFT_152680"/>
<accession>A0A2I2GCX7</accession>
<dbReference type="RefSeq" id="XP_024706036.1">
    <property type="nucleotide sequence ID" value="XM_024842529.1"/>
</dbReference>
<reference evidence="1 2" key="1">
    <citation type="submission" date="2016-12" db="EMBL/GenBank/DDBJ databases">
        <title>The genomes of Aspergillus section Nigri reveals drivers in fungal speciation.</title>
        <authorList>
            <consortium name="DOE Joint Genome Institute"/>
            <person name="Vesth T.C."/>
            <person name="Nybo J."/>
            <person name="Theobald S."/>
            <person name="Brandl J."/>
            <person name="Frisvad J.C."/>
            <person name="Nielsen K.F."/>
            <person name="Lyhne E.K."/>
            <person name="Kogle M.E."/>
            <person name="Kuo A."/>
            <person name="Riley R."/>
            <person name="Clum A."/>
            <person name="Nolan M."/>
            <person name="Lipzen A."/>
            <person name="Salamov A."/>
            <person name="Henrissat B."/>
            <person name="Wiebenga A."/>
            <person name="De Vries R.P."/>
            <person name="Grigoriev I.V."/>
            <person name="Mortensen U.H."/>
            <person name="Andersen M.R."/>
            <person name="Baker S.E."/>
        </authorList>
    </citation>
    <scope>NUCLEOTIDE SEQUENCE [LARGE SCALE GENOMIC DNA]</scope>
    <source>
        <strain evidence="1 2">IBT 23096</strain>
    </source>
</reference>
<comment type="caution">
    <text evidence="1">The sequence shown here is derived from an EMBL/GenBank/DDBJ whole genome shotgun (WGS) entry which is preliminary data.</text>
</comment>
<name>A0A2I2GCX7_9EURO</name>
<keyword evidence="2" id="KW-1185">Reference proteome</keyword>
<evidence type="ECO:0000313" key="1">
    <source>
        <dbReference type="EMBL" id="PLB50734.1"/>
    </source>
</evidence>
<proteinExistence type="predicted"/>
<dbReference type="GeneID" id="36550226"/>
<dbReference type="Proteomes" id="UP000234275">
    <property type="component" value="Unassembled WGS sequence"/>
</dbReference>
<evidence type="ECO:0000313" key="2">
    <source>
        <dbReference type="Proteomes" id="UP000234275"/>
    </source>
</evidence>
<sequence>MISNTDVKKDGMTKALMPYPFFPFRHFPLRIIYLTLRQKTWATYLLASPYLGGLVMSIGNSLLGGPVFSENRAKTKRAFRAVMRRELRSTASCGIRLTNACFKVGERGTAMRWMHCGRVQSPGVLRKYMPSTERKKIINKKDYAVHNSPCTLFATFLWAGPE</sequence>